<organism evidence="4 5">
    <name type="scientific">Panicum virgatum</name>
    <name type="common">Blackwell switchgrass</name>
    <dbReference type="NCBI Taxonomy" id="38727"/>
    <lineage>
        <taxon>Eukaryota</taxon>
        <taxon>Viridiplantae</taxon>
        <taxon>Streptophyta</taxon>
        <taxon>Embryophyta</taxon>
        <taxon>Tracheophyta</taxon>
        <taxon>Spermatophyta</taxon>
        <taxon>Magnoliopsida</taxon>
        <taxon>Liliopsida</taxon>
        <taxon>Poales</taxon>
        <taxon>Poaceae</taxon>
        <taxon>PACMAD clade</taxon>
        <taxon>Panicoideae</taxon>
        <taxon>Panicodae</taxon>
        <taxon>Paniceae</taxon>
        <taxon>Panicinae</taxon>
        <taxon>Panicum</taxon>
        <taxon>Panicum sect. Hiantes</taxon>
    </lineage>
</organism>
<dbReference type="AlphaFoldDB" id="A0A8T0RLD8"/>
<dbReference type="Pfam" id="PF03732">
    <property type="entry name" value="Retrotrans_gag"/>
    <property type="match status" value="1"/>
</dbReference>
<dbReference type="PANTHER" id="PTHR15503">
    <property type="entry name" value="LDOC1 RELATED"/>
    <property type="match status" value="1"/>
</dbReference>
<dbReference type="EMBL" id="CM029047">
    <property type="protein sequence ID" value="KAG2585563.1"/>
    <property type="molecule type" value="Genomic_DNA"/>
</dbReference>
<evidence type="ECO:0000256" key="1">
    <source>
        <dbReference type="SAM" id="Coils"/>
    </source>
</evidence>
<dbReference type="InterPro" id="IPR043502">
    <property type="entry name" value="DNA/RNA_pol_sf"/>
</dbReference>
<keyword evidence="5" id="KW-1185">Reference proteome</keyword>
<comment type="caution">
    <text evidence="4">The sequence shown here is derived from an EMBL/GenBank/DDBJ whole genome shotgun (WGS) entry which is preliminary data.</text>
</comment>
<sequence length="666" mass="75572">MTKTEADLEAVTSRVAAVEEKFDSIDKKLDKLDNLLTLMEGFNQWRPSVDKELLDAYQSVRVLMSRVETLESHPVLVSTNAPPREEEVQANDHCQQHVHQGRDARALVLHPALVTGEPPPPDQPLCNPTLTLPLSQNTKEYRLPKTDFPRFDGVDPKLWKDKAKKYFRLFKVPAHMWSPFATMHFNTTTAIWLQTYEAQHSVETWAELCVALDNKYGKDNYHQHMKDILQCRQTEDVSSYHTLFNELMHKVLIHNDALDDVFFATKFVEGLKPHIRNALVLHKPRTVDAALSLALMQEELMDNKLKRYSYRATRNSINMSSDIEKPSSSHDKGLLGSTLAAAKPPPQQQGNSKFDSLRAQRKVRGECFKCGAKYGPNHKCPKHVPLHVLEELLEVIQMEQEDDQSEASTHSSDEDNLMSLSQWAIGGTMGKKTNRLQGQIGGKEILILVDSGSSSNFINEDLADQLKCQLVDIPATAVTEANGGKLTTTHAVTGLNWWTQGHNFSTDLKVLNIQCYDIILGMEWLEEFSPMWVDWKRKSIRFTYHGQRITLRGVKDNTTSCTKISAKKLQGILRKGNFAQLVKFCAVDEQPQADAIPAAIQSVLDSNKDLFREPTSLPPKRVFDHQIDLLPGTKPVNIKPYRYFPTQKDEIERQITEMLKNGVMKL</sequence>
<dbReference type="Pfam" id="PF08284">
    <property type="entry name" value="RVP_2"/>
    <property type="match status" value="1"/>
</dbReference>
<name>A0A8T0RLD8_PANVG</name>
<dbReference type="CDD" id="cd00303">
    <property type="entry name" value="retropepsin_like"/>
    <property type="match status" value="1"/>
</dbReference>
<evidence type="ECO:0000313" key="5">
    <source>
        <dbReference type="Proteomes" id="UP000823388"/>
    </source>
</evidence>
<dbReference type="PANTHER" id="PTHR15503:SF22">
    <property type="entry name" value="TRANSPOSON TY3-I GAG POLYPROTEIN"/>
    <property type="match status" value="1"/>
</dbReference>
<feature type="region of interest" description="Disordered" evidence="2">
    <location>
        <begin position="319"/>
        <end position="356"/>
    </location>
</feature>
<evidence type="ECO:0000259" key="3">
    <source>
        <dbReference type="Pfam" id="PF03732"/>
    </source>
</evidence>
<evidence type="ECO:0000256" key="2">
    <source>
        <dbReference type="SAM" id="MobiDB-lite"/>
    </source>
</evidence>
<proteinExistence type="predicted"/>
<dbReference type="InterPro" id="IPR021109">
    <property type="entry name" value="Peptidase_aspartic_dom_sf"/>
</dbReference>
<protein>
    <recommendedName>
        <fullName evidence="3">Retrotransposon gag domain-containing protein</fullName>
    </recommendedName>
</protein>
<accession>A0A8T0RLD8</accession>
<reference evidence="4 5" key="1">
    <citation type="submission" date="2020-05" db="EMBL/GenBank/DDBJ databases">
        <title>WGS assembly of Panicum virgatum.</title>
        <authorList>
            <person name="Lovell J.T."/>
            <person name="Jenkins J."/>
            <person name="Shu S."/>
            <person name="Juenger T.E."/>
            <person name="Schmutz J."/>
        </authorList>
    </citation>
    <scope>NUCLEOTIDE SEQUENCE [LARGE SCALE GENOMIC DNA]</scope>
    <source>
        <strain evidence="5">cv. AP13</strain>
    </source>
</reference>
<gene>
    <name evidence="4" type="ORF">PVAP13_6KG398266</name>
</gene>
<feature type="domain" description="Retrotransposon gag" evidence="3">
    <location>
        <begin position="180"/>
        <end position="273"/>
    </location>
</feature>
<dbReference type="Gene3D" id="2.40.70.10">
    <property type="entry name" value="Acid Proteases"/>
    <property type="match status" value="1"/>
</dbReference>
<keyword evidence="1" id="KW-0175">Coiled coil</keyword>
<evidence type="ECO:0000313" key="4">
    <source>
        <dbReference type="EMBL" id="KAG2585563.1"/>
    </source>
</evidence>
<dbReference type="InterPro" id="IPR005162">
    <property type="entry name" value="Retrotrans_gag_dom"/>
</dbReference>
<dbReference type="Gene3D" id="3.10.10.10">
    <property type="entry name" value="HIV Type 1 Reverse Transcriptase, subunit A, domain 1"/>
    <property type="match status" value="1"/>
</dbReference>
<feature type="compositionally biased region" description="Basic and acidic residues" evidence="2">
    <location>
        <begin position="322"/>
        <end position="333"/>
    </location>
</feature>
<dbReference type="SUPFAM" id="SSF56672">
    <property type="entry name" value="DNA/RNA polymerases"/>
    <property type="match status" value="1"/>
</dbReference>
<dbReference type="SUPFAM" id="SSF50630">
    <property type="entry name" value="Acid proteases"/>
    <property type="match status" value="1"/>
</dbReference>
<feature type="coiled-coil region" evidence="1">
    <location>
        <begin position="1"/>
        <end position="35"/>
    </location>
</feature>
<dbReference type="InterPro" id="IPR032567">
    <property type="entry name" value="RTL1-rel"/>
</dbReference>
<dbReference type="Proteomes" id="UP000823388">
    <property type="component" value="Chromosome 6K"/>
</dbReference>